<comment type="similarity">
    <text evidence="1">Belongs to the FAH family.</text>
</comment>
<keyword evidence="5" id="KW-1185">Reference proteome</keyword>
<proteinExistence type="inferred from homology"/>
<evidence type="ECO:0000313" key="5">
    <source>
        <dbReference type="Proteomes" id="UP001499951"/>
    </source>
</evidence>
<feature type="domain" description="Fumarylacetoacetase-like C-terminal" evidence="3">
    <location>
        <begin position="70"/>
        <end position="272"/>
    </location>
</feature>
<dbReference type="Pfam" id="PF01557">
    <property type="entry name" value="FAA_hydrolase"/>
    <property type="match status" value="1"/>
</dbReference>
<evidence type="ECO:0000256" key="1">
    <source>
        <dbReference type="ARBA" id="ARBA00010211"/>
    </source>
</evidence>
<gene>
    <name evidence="4" type="ORF">GCM10008942_05870</name>
</gene>
<keyword evidence="2" id="KW-0479">Metal-binding</keyword>
<accession>A0ABN1E6J8</accession>
<organism evidence="4 5">
    <name type="scientific">Rhizomicrobium electricum</name>
    <dbReference type="NCBI Taxonomy" id="480070"/>
    <lineage>
        <taxon>Bacteria</taxon>
        <taxon>Pseudomonadati</taxon>
        <taxon>Pseudomonadota</taxon>
        <taxon>Alphaproteobacteria</taxon>
        <taxon>Micropepsales</taxon>
        <taxon>Micropepsaceae</taxon>
        <taxon>Rhizomicrobium</taxon>
    </lineage>
</organism>
<dbReference type="InterPro" id="IPR036663">
    <property type="entry name" value="Fumarylacetoacetase_C_sf"/>
</dbReference>
<dbReference type="InterPro" id="IPR051121">
    <property type="entry name" value="FAH"/>
</dbReference>
<evidence type="ECO:0000259" key="3">
    <source>
        <dbReference type="Pfam" id="PF01557"/>
    </source>
</evidence>
<dbReference type="Gene3D" id="3.90.850.10">
    <property type="entry name" value="Fumarylacetoacetase-like, C-terminal domain"/>
    <property type="match status" value="1"/>
</dbReference>
<dbReference type="RefSeq" id="WP_166931584.1">
    <property type="nucleotide sequence ID" value="NZ_BAAADD010000001.1"/>
</dbReference>
<evidence type="ECO:0000313" key="4">
    <source>
        <dbReference type="EMBL" id="GAA0560212.1"/>
    </source>
</evidence>
<dbReference type="SUPFAM" id="SSF56529">
    <property type="entry name" value="FAH"/>
    <property type="match status" value="1"/>
</dbReference>
<dbReference type="EMBL" id="BAAADD010000001">
    <property type="protein sequence ID" value="GAA0560212.1"/>
    <property type="molecule type" value="Genomic_DNA"/>
</dbReference>
<name>A0ABN1E6J8_9PROT</name>
<reference evidence="4 5" key="1">
    <citation type="journal article" date="2019" name="Int. J. Syst. Evol. Microbiol.">
        <title>The Global Catalogue of Microorganisms (GCM) 10K type strain sequencing project: providing services to taxonomists for standard genome sequencing and annotation.</title>
        <authorList>
            <consortium name="The Broad Institute Genomics Platform"/>
            <consortium name="The Broad Institute Genome Sequencing Center for Infectious Disease"/>
            <person name="Wu L."/>
            <person name="Ma J."/>
        </authorList>
    </citation>
    <scope>NUCLEOTIDE SEQUENCE [LARGE SCALE GENOMIC DNA]</scope>
    <source>
        <strain evidence="4 5">JCM 15089</strain>
    </source>
</reference>
<dbReference type="Proteomes" id="UP001499951">
    <property type="component" value="Unassembled WGS sequence"/>
</dbReference>
<protein>
    <recommendedName>
        <fullName evidence="3">Fumarylacetoacetase-like C-terminal domain-containing protein</fullName>
    </recommendedName>
</protein>
<comment type="caution">
    <text evidence="4">The sequence shown here is derived from an EMBL/GenBank/DDBJ whole genome shotgun (WGS) entry which is preliminary data.</text>
</comment>
<evidence type="ECO:0000256" key="2">
    <source>
        <dbReference type="ARBA" id="ARBA00022723"/>
    </source>
</evidence>
<dbReference type="PANTHER" id="PTHR42796">
    <property type="entry name" value="FUMARYLACETOACETATE HYDROLASE DOMAIN-CONTAINING PROTEIN 2A-RELATED"/>
    <property type="match status" value="1"/>
</dbReference>
<dbReference type="PANTHER" id="PTHR42796:SF4">
    <property type="entry name" value="FUMARYLACETOACETATE HYDROLASE DOMAIN-CONTAINING PROTEIN 2A"/>
    <property type="match status" value="1"/>
</dbReference>
<dbReference type="InterPro" id="IPR011234">
    <property type="entry name" value="Fumarylacetoacetase-like_C"/>
</dbReference>
<sequence>MKLITFAAAGQARLGRVEGNEIIPLPPSLGSMIDVIIGGPKLRAQAAATVGRPLLLSNVHLLPPLPRPGKILAIGMNYADHVRETGAPMPTRQIWFCKQPTAANGPFDPILLPKASTQVDYEAELVVVIGRGGRHISRAEAPGAVFGYCVGNDVSARDWQMATSQWMLGKSFDTHAPFGPWITTADEVPNPHTLAIRAFVNGDKRQESNTANLVFDIWDQIAHVSEVMTLEPGDLIFTGTPGGVGLGMNPQVYLKDGDVVRVEIDKLGAIEAVCRGE</sequence>